<dbReference type="EMBL" id="BNCI01000001">
    <property type="protein sequence ID" value="GHF20241.1"/>
    <property type="molecule type" value="Genomic_DNA"/>
</dbReference>
<dbReference type="Pfam" id="PF08240">
    <property type="entry name" value="ADH_N"/>
    <property type="match status" value="1"/>
</dbReference>
<feature type="domain" description="Enoyl reductase (ER)" evidence="3">
    <location>
        <begin position="10"/>
        <end position="323"/>
    </location>
</feature>
<dbReference type="RefSeq" id="WP_191251181.1">
    <property type="nucleotide sequence ID" value="NZ_BNCI01000001.1"/>
</dbReference>
<dbReference type="InterPro" id="IPR013149">
    <property type="entry name" value="ADH-like_C"/>
</dbReference>
<dbReference type="SMART" id="SM00829">
    <property type="entry name" value="PKS_ER"/>
    <property type="match status" value="1"/>
</dbReference>
<dbReference type="InterPro" id="IPR020843">
    <property type="entry name" value="ER"/>
</dbReference>
<dbReference type="PANTHER" id="PTHR48106">
    <property type="entry name" value="QUINONE OXIDOREDUCTASE PIG3-RELATED"/>
    <property type="match status" value="1"/>
</dbReference>
<dbReference type="AlphaFoldDB" id="A0A919AQU3"/>
<sequence>MKAVEIEKPGGPEVLKVCDRPVPTPGDGEVLIKVAAAGVNRPDCVQRLGLYPPPPGASDIPGLEVAGVVEALGASVQGIAIGDAVCALVPGGGYAQYVTAPRETVLPVPKGFSMVDAAALPETYFTVWSNVFDRAGLKAGEKFLVHGGSSGIGSTAIQLAKAFGATVFTTAGSADKVAFCKSLGADFAINYREQQFEDVVQAETGGQGVNVILDMVGGAYLNRNISCMALEGRHVSIAFLTGPTAEVTMMPVMLKRLVLTGSTLRPRDNGFKGAIAGNLRDNVWPLLEAGTVRPVIDTVLPLADAAAAHTLMESSRHMGKIILTVD</sequence>
<name>A0A919AQU3_9PROT</name>
<dbReference type="InterPro" id="IPR036291">
    <property type="entry name" value="NAD(P)-bd_dom_sf"/>
</dbReference>
<dbReference type="Gene3D" id="3.40.50.720">
    <property type="entry name" value="NAD(P)-binding Rossmann-like Domain"/>
    <property type="match status" value="1"/>
</dbReference>
<accession>A0A919AQU3</accession>
<organism evidence="4 5">
    <name type="scientific">Kordiimonas sediminis</name>
    <dbReference type="NCBI Taxonomy" id="1735581"/>
    <lineage>
        <taxon>Bacteria</taxon>
        <taxon>Pseudomonadati</taxon>
        <taxon>Pseudomonadota</taxon>
        <taxon>Alphaproteobacteria</taxon>
        <taxon>Kordiimonadales</taxon>
        <taxon>Kordiimonadaceae</taxon>
        <taxon>Kordiimonas</taxon>
    </lineage>
</organism>
<dbReference type="GO" id="GO:0016651">
    <property type="term" value="F:oxidoreductase activity, acting on NAD(P)H"/>
    <property type="evidence" value="ECO:0007669"/>
    <property type="project" value="TreeGrafter"/>
</dbReference>
<dbReference type="GO" id="GO:0070402">
    <property type="term" value="F:NADPH binding"/>
    <property type="evidence" value="ECO:0007669"/>
    <property type="project" value="TreeGrafter"/>
</dbReference>
<comment type="caution">
    <text evidence="4">The sequence shown here is derived from an EMBL/GenBank/DDBJ whole genome shotgun (WGS) entry which is preliminary data.</text>
</comment>
<gene>
    <name evidence="4" type="ORF">GCM10017044_13810</name>
</gene>
<proteinExistence type="predicted"/>
<dbReference type="Pfam" id="PF00107">
    <property type="entry name" value="ADH_zinc_N"/>
    <property type="match status" value="1"/>
</dbReference>
<reference evidence="4" key="1">
    <citation type="journal article" date="2014" name="Int. J. Syst. Evol. Microbiol.">
        <title>Complete genome sequence of Corynebacterium casei LMG S-19264T (=DSM 44701T), isolated from a smear-ripened cheese.</title>
        <authorList>
            <consortium name="US DOE Joint Genome Institute (JGI-PGF)"/>
            <person name="Walter F."/>
            <person name="Albersmeier A."/>
            <person name="Kalinowski J."/>
            <person name="Ruckert C."/>
        </authorList>
    </citation>
    <scope>NUCLEOTIDE SEQUENCE</scope>
    <source>
        <strain evidence="4">KCTC 42590</strain>
    </source>
</reference>
<dbReference type="NCBIfam" id="TIGR02824">
    <property type="entry name" value="quinone_pig3"/>
    <property type="match status" value="1"/>
</dbReference>
<keyword evidence="2" id="KW-0560">Oxidoreductase</keyword>
<keyword evidence="1" id="KW-0521">NADP</keyword>
<evidence type="ECO:0000256" key="2">
    <source>
        <dbReference type="ARBA" id="ARBA00023002"/>
    </source>
</evidence>
<dbReference type="InterPro" id="IPR013154">
    <property type="entry name" value="ADH-like_N"/>
</dbReference>
<reference evidence="4" key="2">
    <citation type="submission" date="2020-09" db="EMBL/GenBank/DDBJ databases">
        <authorList>
            <person name="Sun Q."/>
            <person name="Kim S."/>
        </authorList>
    </citation>
    <scope>NUCLEOTIDE SEQUENCE</scope>
    <source>
        <strain evidence="4">KCTC 42590</strain>
    </source>
</reference>
<evidence type="ECO:0000259" key="3">
    <source>
        <dbReference type="SMART" id="SM00829"/>
    </source>
</evidence>
<dbReference type="InterPro" id="IPR011032">
    <property type="entry name" value="GroES-like_sf"/>
</dbReference>
<evidence type="ECO:0000313" key="4">
    <source>
        <dbReference type="EMBL" id="GHF20241.1"/>
    </source>
</evidence>
<protein>
    <submittedName>
        <fullName evidence="4">NAD(P)H quinone oxidoreductase</fullName>
    </submittedName>
</protein>
<dbReference type="InterPro" id="IPR014189">
    <property type="entry name" value="Quinone_OxRdtase_PIG3"/>
</dbReference>
<keyword evidence="5" id="KW-1185">Reference proteome</keyword>
<evidence type="ECO:0000313" key="5">
    <source>
        <dbReference type="Proteomes" id="UP000630923"/>
    </source>
</evidence>
<dbReference type="Gene3D" id="3.90.180.10">
    <property type="entry name" value="Medium-chain alcohol dehydrogenases, catalytic domain"/>
    <property type="match status" value="1"/>
</dbReference>
<dbReference type="CDD" id="cd05276">
    <property type="entry name" value="p53_inducible_oxidoreductase"/>
    <property type="match status" value="1"/>
</dbReference>
<evidence type="ECO:0000256" key="1">
    <source>
        <dbReference type="ARBA" id="ARBA00022857"/>
    </source>
</evidence>
<dbReference type="SUPFAM" id="SSF50129">
    <property type="entry name" value="GroES-like"/>
    <property type="match status" value="1"/>
</dbReference>
<dbReference type="SUPFAM" id="SSF51735">
    <property type="entry name" value="NAD(P)-binding Rossmann-fold domains"/>
    <property type="match status" value="1"/>
</dbReference>
<dbReference type="Proteomes" id="UP000630923">
    <property type="component" value="Unassembled WGS sequence"/>
</dbReference>
<dbReference type="PANTHER" id="PTHR48106:SF8">
    <property type="entry name" value="OS02G0805600 PROTEIN"/>
    <property type="match status" value="1"/>
</dbReference>